<dbReference type="RefSeq" id="WP_183513651.1">
    <property type="nucleotide sequence ID" value="NZ_JACIBU010000001.1"/>
</dbReference>
<protein>
    <submittedName>
        <fullName evidence="2">Putative ABC transport system permease protein</fullName>
    </submittedName>
</protein>
<feature type="transmembrane region" description="Helical" evidence="1">
    <location>
        <begin position="416"/>
        <end position="444"/>
    </location>
</feature>
<evidence type="ECO:0000256" key="1">
    <source>
        <dbReference type="SAM" id="Phobius"/>
    </source>
</evidence>
<proteinExistence type="predicted"/>
<keyword evidence="1" id="KW-0472">Membrane</keyword>
<keyword evidence="1" id="KW-1133">Transmembrane helix</keyword>
<accession>A0A839Y7Q6</accession>
<dbReference type="AlphaFoldDB" id="A0A839Y7Q6"/>
<evidence type="ECO:0000313" key="3">
    <source>
        <dbReference type="Proteomes" id="UP000580718"/>
    </source>
</evidence>
<name>A0A839Y7Q6_9ACTN</name>
<feature type="transmembrane region" description="Helical" evidence="1">
    <location>
        <begin position="464"/>
        <end position="482"/>
    </location>
</feature>
<feature type="transmembrane region" description="Helical" evidence="1">
    <location>
        <begin position="876"/>
        <end position="896"/>
    </location>
</feature>
<dbReference type="EMBL" id="JACIBU010000001">
    <property type="protein sequence ID" value="MBB3675773.1"/>
    <property type="molecule type" value="Genomic_DNA"/>
</dbReference>
<evidence type="ECO:0000313" key="2">
    <source>
        <dbReference type="EMBL" id="MBB3675773.1"/>
    </source>
</evidence>
<feature type="transmembrane region" description="Helical" evidence="1">
    <location>
        <begin position="825"/>
        <end position="856"/>
    </location>
</feature>
<keyword evidence="1" id="KW-0812">Transmembrane</keyword>
<feature type="transmembrane region" description="Helical" evidence="1">
    <location>
        <begin position="782"/>
        <end position="804"/>
    </location>
</feature>
<sequence length="914" mass="92243">MATRRSAPGSRRRRLRIALLPAPGQSLGLAALVAVLAAALVSVPLVLGSAEQGAWAEQRRGLTETQIGATLYSAAKPPDVEGTALAPGSADVQTVPAGPLDLVPRLDAAVTQAALDTRTGVPVALTRLRVPLFTPSRASFVSRAQLLHRDGAAEHVEVVAGSADDRGVLLPQRLADDLGLGPGDTWTAESADGLPTALPVAGVYADLGTPLPAWWEGQRELFAPRAEPRFGQITTMPSPPVVIADRDVVLAAAGDVAQDVFLQWFLPLAEGIGVGGARDAAAQLDQLGTVLSDPARPVAQLVADADFPAPRPTSQLAASLDTVDDTVALLRPQVRAVGTGAGVAAGVLVGAWAGWRVRRRADELASLVARGVSPLSSAGTAVREAVLPVLAGGLLGAVAAWALVRAGGPAAELPGAVWPPAVAALAAGALAALVVVGVTTGALVTRAGQLTPNPLAQWLGRVPWLAMTAAVTVVAVVPLVTGDPGGRTLGPVTLAVPLLVTVVVAGAVTAALPLLGRRAGARLRRLPPAAFLVARRVLAAPGGTRLVVVTTALSLGLVVYAGALADSSQRALAAKSSVATPADVVVPLVRRTVEEGALPAGATIVGYETDLDVLPGGSTADLLAVRPDQLPGIVRWDDALADEPLDQLLAALADGDGGGRVPVVAAGPVPEEAAVGRELEVALGRYYAVPVVVVARAEAFPGQRSRLPLLVADWDRLSAALEVAGRETADVLDRQVWAAGEATPLLEALDAALYGVDETGVDTGGAFALRPEVRALSWSLGYLRAVALGAGALGLIALAMHAAAQQRRRTVAALLLSRMGMSRRAADAAGGAETGVLAALATVVAVAVALPASALVLPLLDPVPAVLPGPSLQVPWGSIGLVAAGALLATGAAALLGSRAAGRTSGGQVMRDAG</sequence>
<feature type="transmembrane region" description="Helical" evidence="1">
    <location>
        <begin position="385"/>
        <end position="404"/>
    </location>
</feature>
<comment type="caution">
    <text evidence="2">The sequence shown here is derived from an EMBL/GenBank/DDBJ whole genome shotgun (WGS) entry which is preliminary data.</text>
</comment>
<gene>
    <name evidence="2" type="ORF">FHX36_001508</name>
</gene>
<feature type="transmembrane region" description="Helical" evidence="1">
    <location>
        <begin position="546"/>
        <end position="565"/>
    </location>
</feature>
<feature type="transmembrane region" description="Helical" evidence="1">
    <location>
        <begin position="494"/>
        <end position="515"/>
    </location>
</feature>
<feature type="transmembrane region" description="Helical" evidence="1">
    <location>
        <begin position="336"/>
        <end position="355"/>
    </location>
</feature>
<reference evidence="2 3" key="1">
    <citation type="submission" date="2020-08" db="EMBL/GenBank/DDBJ databases">
        <title>Sequencing the genomes of 1000 actinobacteria strains.</title>
        <authorList>
            <person name="Klenk H.-P."/>
        </authorList>
    </citation>
    <scope>NUCLEOTIDE SEQUENCE [LARGE SCALE GENOMIC DNA]</scope>
    <source>
        <strain evidence="2 3">DSM 16678</strain>
    </source>
</reference>
<organism evidence="2 3">
    <name type="scientific">Modestobacter versicolor</name>
    <dbReference type="NCBI Taxonomy" id="429133"/>
    <lineage>
        <taxon>Bacteria</taxon>
        <taxon>Bacillati</taxon>
        <taxon>Actinomycetota</taxon>
        <taxon>Actinomycetes</taxon>
        <taxon>Geodermatophilales</taxon>
        <taxon>Geodermatophilaceae</taxon>
        <taxon>Modestobacter</taxon>
    </lineage>
</organism>
<dbReference type="Proteomes" id="UP000580718">
    <property type="component" value="Unassembled WGS sequence"/>
</dbReference>